<dbReference type="EC" id="2.7.7.7" evidence="2"/>
<dbReference type="EMBL" id="JWIY01000001">
    <property type="protein sequence ID" value="KIC78463.1"/>
    <property type="molecule type" value="Genomic_DNA"/>
</dbReference>
<comment type="caution">
    <text evidence="14">The sequence shown here is derived from an EMBL/GenBank/DDBJ whole genome shotgun (WGS) entry which is preliminary data.</text>
</comment>
<evidence type="ECO:0000256" key="8">
    <source>
        <dbReference type="ARBA" id="ARBA00022833"/>
    </source>
</evidence>
<evidence type="ECO:0000256" key="5">
    <source>
        <dbReference type="ARBA" id="ARBA00022705"/>
    </source>
</evidence>
<dbReference type="PANTHER" id="PTHR11669">
    <property type="entry name" value="REPLICATION FACTOR C / DNA POLYMERASE III GAMMA-TAU SUBUNIT"/>
    <property type="match status" value="1"/>
</dbReference>
<dbReference type="CDD" id="cd18137">
    <property type="entry name" value="HLD_clamp_pol_III_gamma_tau"/>
    <property type="match status" value="1"/>
</dbReference>
<dbReference type="NCBIfam" id="NF004046">
    <property type="entry name" value="PRK05563.1"/>
    <property type="match status" value="1"/>
</dbReference>
<dbReference type="GO" id="GO:0003887">
    <property type="term" value="F:DNA-directed DNA polymerase activity"/>
    <property type="evidence" value="ECO:0007669"/>
    <property type="project" value="UniProtKB-KW"/>
</dbReference>
<dbReference type="Pfam" id="PF13177">
    <property type="entry name" value="DNA_pol3_delta2"/>
    <property type="match status" value="1"/>
</dbReference>
<comment type="catalytic activity">
    <reaction evidence="11">
        <text>DNA(n) + a 2'-deoxyribonucleoside 5'-triphosphate = DNA(n+1) + diphosphate</text>
        <dbReference type="Rhea" id="RHEA:22508"/>
        <dbReference type="Rhea" id="RHEA-COMP:17339"/>
        <dbReference type="Rhea" id="RHEA-COMP:17340"/>
        <dbReference type="ChEBI" id="CHEBI:33019"/>
        <dbReference type="ChEBI" id="CHEBI:61560"/>
        <dbReference type="ChEBI" id="CHEBI:173112"/>
        <dbReference type="EC" id="2.7.7.7"/>
    </reaction>
</comment>
<dbReference type="Gene3D" id="3.40.50.300">
    <property type="entry name" value="P-loop containing nucleotide triphosphate hydrolases"/>
    <property type="match status" value="1"/>
</dbReference>
<dbReference type="InterPro" id="IPR022754">
    <property type="entry name" value="DNA_pol_III_gamma-3"/>
</dbReference>
<protein>
    <recommendedName>
        <fullName evidence="2">DNA-directed DNA polymerase</fullName>
        <ecNumber evidence="2">2.7.7.7</ecNumber>
    </recommendedName>
</protein>
<evidence type="ECO:0000256" key="12">
    <source>
        <dbReference type="SAM" id="MobiDB-lite"/>
    </source>
</evidence>
<dbReference type="GO" id="GO:0009360">
    <property type="term" value="C:DNA polymerase III complex"/>
    <property type="evidence" value="ECO:0007669"/>
    <property type="project" value="InterPro"/>
</dbReference>
<reference evidence="14 15" key="1">
    <citation type="submission" date="2014-12" db="EMBL/GenBank/DDBJ databases">
        <title>Partial genome sequence of Streptococcus constellatus KCOM 1650 (= ChDC B144).</title>
        <authorList>
            <person name="Kook J.-K."/>
            <person name="Park S.-N."/>
            <person name="Lim Y.K."/>
            <person name="Jo E."/>
        </authorList>
    </citation>
    <scope>NUCLEOTIDE SEQUENCE [LARGE SCALE GENOMIC DNA]</scope>
    <source>
        <strain evidence="14 15">KCOM 1650</strain>
    </source>
</reference>
<dbReference type="Pfam" id="PF22608">
    <property type="entry name" value="DNAX_ATPase_lid"/>
    <property type="match status" value="1"/>
</dbReference>
<accession>A0A0C1HWI8</accession>
<feature type="region of interest" description="Disordered" evidence="12">
    <location>
        <begin position="381"/>
        <end position="405"/>
    </location>
</feature>
<dbReference type="SMART" id="SM00382">
    <property type="entry name" value="AAA"/>
    <property type="match status" value="1"/>
</dbReference>
<keyword evidence="4 14" id="KW-0548">Nucleotidyltransferase</keyword>
<dbReference type="FunFam" id="3.40.50.300:FF:000014">
    <property type="entry name" value="DNA polymerase III subunit gamma/tau"/>
    <property type="match status" value="1"/>
</dbReference>
<dbReference type="GO" id="GO:0006261">
    <property type="term" value="P:DNA-templated DNA replication"/>
    <property type="evidence" value="ECO:0007669"/>
    <property type="project" value="TreeGrafter"/>
</dbReference>
<dbReference type="Gene3D" id="1.20.272.10">
    <property type="match status" value="1"/>
</dbReference>
<dbReference type="InterPro" id="IPR045085">
    <property type="entry name" value="HLD_clamp_pol_III_gamma_tau"/>
</dbReference>
<dbReference type="STRING" id="862969.SCI_0763"/>
<dbReference type="InterPro" id="IPR050238">
    <property type="entry name" value="DNA_Rep/Repair_Clamp_Loader"/>
</dbReference>
<dbReference type="PANTHER" id="PTHR11669:SF0">
    <property type="entry name" value="PROTEIN STICHEL-LIKE 2"/>
    <property type="match status" value="1"/>
</dbReference>
<dbReference type="SUPFAM" id="SSF48019">
    <property type="entry name" value="post-AAA+ oligomerization domain-like"/>
    <property type="match status" value="1"/>
</dbReference>
<dbReference type="InterPro" id="IPR003593">
    <property type="entry name" value="AAA+_ATPase"/>
</dbReference>
<dbReference type="InterPro" id="IPR001270">
    <property type="entry name" value="ClpA/B"/>
</dbReference>
<evidence type="ECO:0000313" key="15">
    <source>
        <dbReference type="Proteomes" id="UP000031339"/>
    </source>
</evidence>
<dbReference type="InterPro" id="IPR012763">
    <property type="entry name" value="DNA_pol_III_sug/sutau_N"/>
</dbReference>
<keyword evidence="6" id="KW-0479">Metal-binding</keyword>
<dbReference type="RefSeq" id="WP_039677016.1">
    <property type="nucleotide sequence ID" value="NZ_JWIY01000001.1"/>
</dbReference>
<dbReference type="Pfam" id="PF12169">
    <property type="entry name" value="DNA_pol3_gamma3"/>
    <property type="match status" value="1"/>
</dbReference>
<keyword evidence="3 14" id="KW-0808">Transferase</keyword>
<dbReference type="InterPro" id="IPR027417">
    <property type="entry name" value="P-loop_NTPase"/>
</dbReference>
<dbReference type="OrthoDB" id="9810148at2"/>
<dbReference type="Proteomes" id="UP000031339">
    <property type="component" value="Unassembled WGS sequence"/>
</dbReference>
<proteinExistence type="inferred from homology"/>
<evidence type="ECO:0000256" key="4">
    <source>
        <dbReference type="ARBA" id="ARBA00022695"/>
    </source>
</evidence>
<dbReference type="eggNOG" id="COG2812">
    <property type="taxonomic scope" value="Bacteria"/>
</dbReference>
<dbReference type="SUPFAM" id="SSF52540">
    <property type="entry name" value="P-loop containing nucleoside triphosphate hydrolases"/>
    <property type="match status" value="1"/>
</dbReference>
<sequence length="554" mass="61153">MYQALYRKYRSQTFGQLVGQKVVATTLRQAVEQDKISHAYLFSGPRGTGKTSVAKIFAKAMNCPHRKNGEPCNECYICQAITEGSLEDVIEIDAASNNGVDEIRDIRDKSTYAPSLAKHKVYIIDEVHMLSTGAFNALLKTLEEPTENVVFILATTELHKIPATILSRVQRFEFKSIKTKDIVAHIEWILQQENIDFENEAVQIIARRAEGGMRDALSILDQALSLTQDNQLTTAISEEITGSISLGALDAYVTAVLTHDTSAALENLDVIFDSGKNMARFVTDLLQYLRDLLIVKTGGENTHISEIFLGNLNTPQERLFDLIEIATKSLSEIKNSLQPKIYTEMMTIRLAEGQEKAELPSNLVSEIETLKDEISQLKGQLASLQSSSAPSNPVQGTQSAKTSKGYRVDRHKVNAILQEAVENPSLARSNLTKLQNAWGEIIESLAGADKALLVGSQPVAANENHAILAFESSFNAEQTMKRENLNTMFGNLLSNVAGFSPDILAISMTDWTEIRAEFSAKARGENVNPTEETKEIIIPEGFAFLAEKISIQED</sequence>
<keyword evidence="5" id="KW-0235">DNA replication</keyword>
<organism evidence="14 15">
    <name type="scientific">Streptococcus constellatus</name>
    <dbReference type="NCBI Taxonomy" id="76860"/>
    <lineage>
        <taxon>Bacteria</taxon>
        <taxon>Bacillati</taxon>
        <taxon>Bacillota</taxon>
        <taxon>Bacilli</taxon>
        <taxon>Lactobacillales</taxon>
        <taxon>Streptococcaceae</taxon>
        <taxon>Streptococcus</taxon>
        <taxon>Streptococcus anginosus group</taxon>
    </lineage>
</organism>
<comment type="similarity">
    <text evidence="1">Belongs to the DnaX/STICHEL family.</text>
</comment>
<keyword evidence="8" id="KW-0862">Zinc</keyword>
<evidence type="ECO:0000256" key="1">
    <source>
        <dbReference type="ARBA" id="ARBA00006360"/>
    </source>
</evidence>
<name>A0A0C1HWI8_STRCV</name>
<keyword evidence="7" id="KW-0547">Nucleotide-binding</keyword>
<dbReference type="Gene3D" id="1.10.8.60">
    <property type="match status" value="1"/>
</dbReference>
<evidence type="ECO:0000256" key="11">
    <source>
        <dbReference type="ARBA" id="ARBA00049244"/>
    </source>
</evidence>
<gene>
    <name evidence="14" type="ORF">RN79_02520</name>
</gene>
<evidence type="ECO:0000256" key="7">
    <source>
        <dbReference type="ARBA" id="ARBA00022741"/>
    </source>
</evidence>
<evidence type="ECO:0000259" key="13">
    <source>
        <dbReference type="SMART" id="SM00382"/>
    </source>
</evidence>
<dbReference type="AlphaFoldDB" id="A0A0C1HWI8"/>
<evidence type="ECO:0000256" key="3">
    <source>
        <dbReference type="ARBA" id="ARBA00022679"/>
    </source>
</evidence>
<feature type="compositionally biased region" description="Low complexity" evidence="12">
    <location>
        <begin position="381"/>
        <end position="391"/>
    </location>
</feature>
<dbReference type="GO" id="GO:0046872">
    <property type="term" value="F:metal ion binding"/>
    <property type="evidence" value="ECO:0007669"/>
    <property type="project" value="UniProtKB-KW"/>
</dbReference>
<feature type="compositionally biased region" description="Polar residues" evidence="12">
    <location>
        <begin position="392"/>
        <end position="402"/>
    </location>
</feature>
<dbReference type="FunFam" id="1.10.8.60:FF:000013">
    <property type="entry name" value="DNA polymerase III subunit gamma/tau"/>
    <property type="match status" value="1"/>
</dbReference>
<evidence type="ECO:0000256" key="10">
    <source>
        <dbReference type="ARBA" id="ARBA00022932"/>
    </source>
</evidence>
<dbReference type="InterPro" id="IPR008921">
    <property type="entry name" value="DNA_pol3_clamp-load_cplx_C"/>
</dbReference>
<evidence type="ECO:0000256" key="2">
    <source>
        <dbReference type="ARBA" id="ARBA00012417"/>
    </source>
</evidence>
<keyword evidence="10" id="KW-0239">DNA-directed DNA polymerase</keyword>
<feature type="domain" description="AAA+ ATPase" evidence="13">
    <location>
        <begin position="36"/>
        <end position="176"/>
    </location>
</feature>
<dbReference type="PRINTS" id="PR00300">
    <property type="entry name" value="CLPPROTEASEA"/>
</dbReference>
<evidence type="ECO:0000313" key="14">
    <source>
        <dbReference type="EMBL" id="KIC78463.1"/>
    </source>
</evidence>
<dbReference type="GO" id="GO:0003677">
    <property type="term" value="F:DNA binding"/>
    <property type="evidence" value="ECO:0007669"/>
    <property type="project" value="InterPro"/>
</dbReference>
<evidence type="ECO:0000256" key="6">
    <source>
        <dbReference type="ARBA" id="ARBA00022723"/>
    </source>
</evidence>
<dbReference type="CDD" id="cd00009">
    <property type="entry name" value="AAA"/>
    <property type="match status" value="1"/>
</dbReference>
<dbReference type="GO" id="GO:0005524">
    <property type="term" value="F:ATP binding"/>
    <property type="evidence" value="ECO:0007669"/>
    <property type="project" value="UniProtKB-KW"/>
</dbReference>
<keyword evidence="9" id="KW-0067">ATP-binding</keyword>
<dbReference type="NCBIfam" id="TIGR02397">
    <property type="entry name" value="dnaX_nterm"/>
    <property type="match status" value="1"/>
</dbReference>
<evidence type="ECO:0000256" key="9">
    <source>
        <dbReference type="ARBA" id="ARBA00022840"/>
    </source>
</evidence>